<reference evidence="1 2" key="1">
    <citation type="submission" date="2015-08" db="EMBL/GenBank/DDBJ databases">
        <authorList>
            <person name="Babu N.S."/>
            <person name="Beckwith C.J."/>
            <person name="Beseler K.G."/>
            <person name="Brison A."/>
            <person name="Carone J.V."/>
            <person name="Caskin T.P."/>
            <person name="Diamond M."/>
            <person name="Durham M.E."/>
            <person name="Foxe J.M."/>
            <person name="Go M."/>
            <person name="Henderson B.A."/>
            <person name="Jones I.B."/>
            <person name="McGettigan J.A."/>
            <person name="Micheletti S.J."/>
            <person name="Nasrallah M.E."/>
            <person name="Ortiz D."/>
            <person name="Piller C.R."/>
            <person name="Privatt S.R."/>
            <person name="Schneider S.L."/>
            <person name="Sharp S."/>
            <person name="Smith T.C."/>
            <person name="Stanton J.D."/>
            <person name="Ullery H.E."/>
            <person name="Wilson R.J."/>
            <person name="Serrano M.G."/>
            <person name="Buck G."/>
            <person name="Lee V."/>
            <person name="Wang Y."/>
            <person name="Carvalho R."/>
            <person name="Voegtly L."/>
            <person name="Shi R."/>
            <person name="Duckworth R."/>
            <person name="Johnson A."/>
            <person name="Loviza R."/>
            <person name="Walstead R."/>
            <person name="Shah Z."/>
            <person name="Kiflezghi M."/>
            <person name="Wade K."/>
            <person name="Ball S.L."/>
            <person name="Bradley K.W."/>
            <person name="Asai D.J."/>
            <person name="Bowman C.A."/>
            <person name="Russell D.A."/>
            <person name="Pope W.H."/>
            <person name="Jacobs-Sera D."/>
            <person name="Hendrix R.W."/>
            <person name="Hatfull G.F."/>
        </authorList>
    </citation>
    <scope>NUCLEOTIDE SEQUENCE [LARGE SCALE GENOMIC DNA]</scope>
    <source>
        <strain evidence="1 2">DSM 27710</strain>
    </source>
</reference>
<dbReference type="AlphaFoldDB" id="A0A0K1PGB4"/>
<dbReference type="STRING" id="1391653.AKJ08_2536"/>
<evidence type="ECO:0000313" key="1">
    <source>
        <dbReference type="EMBL" id="AKU92149.1"/>
    </source>
</evidence>
<protein>
    <recommendedName>
        <fullName evidence="3">Lipoprotein</fullName>
    </recommendedName>
</protein>
<accession>A0A0K1PGB4</accession>
<evidence type="ECO:0000313" key="2">
    <source>
        <dbReference type="Proteomes" id="UP000055590"/>
    </source>
</evidence>
<dbReference type="Proteomes" id="UP000055590">
    <property type="component" value="Chromosome"/>
</dbReference>
<gene>
    <name evidence="1" type="ORF">AKJ08_2536</name>
</gene>
<keyword evidence="2" id="KW-1185">Reference proteome</keyword>
<dbReference type="RefSeq" id="WP_050726361.1">
    <property type="nucleotide sequence ID" value="NZ_CP012332.1"/>
</dbReference>
<evidence type="ECO:0008006" key="3">
    <source>
        <dbReference type="Google" id="ProtNLM"/>
    </source>
</evidence>
<dbReference type="KEGG" id="vin:AKJ08_2536"/>
<name>A0A0K1PGB4_9BACT</name>
<proteinExistence type="predicted"/>
<dbReference type="EMBL" id="CP012332">
    <property type="protein sequence ID" value="AKU92149.1"/>
    <property type="molecule type" value="Genomic_DNA"/>
</dbReference>
<organism evidence="1 2">
    <name type="scientific">Vulgatibacter incomptus</name>
    <dbReference type="NCBI Taxonomy" id="1391653"/>
    <lineage>
        <taxon>Bacteria</taxon>
        <taxon>Pseudomonadati</taxon>
        <taxon>Myxococcota</taxon>
        <taxon>Myxococcia</taxon>
        <taxon>Myxococcales</taxon>
        <taxon>Cystobacterineae</taxon>
        <taxon>Vulgatibacteraceae</taxon>
        <taxon>Vulgatibacter</taxon>
    </lineage>
</organism>
<sequence length="124" mass="13014">MKETLALVAFVVALTGFTLQPILSEDACSGSSSALDRGIAAVVRAALDDGGSALVARDRLRAEGMAGMVVDRCLASQEETHRTGKEFRAELVRPELAVGGTQLALAARDLSGRRATGSSDDRPW</sequence>